<feature type="non-terminal residue" evidence="1">
    <location>
        <position position="1673"/>
    </location>
</feature>
<accession>A0A369XFJ7</accession>
<dbReference type="EMBL" id="QPGA01000075">
    <property type="protein sequence ID" value="RDE48871.1"/>
    <property type="molecule type" value="Genomic_DNA"/>
</dbReference>
<evidence type="ECO:0000313" key="1">
    <source>
        <dbReference type="EMBL" id="RDE48871.1"/>
    </source>
</evidence>
<sequence>MAQTVIIGDAGVEVVDVPPNLEVETLILGNTALGNGTLNLYDNGILTIGSSVAGQLIIGNEGSGTIVMQGGTLDVLNSDINVNAFIIGNQASGSGLFQQSGGTVTSARQLQIGNDAGSQGVYLLSGDGVLNAPLITVGFNGYGSFAQTGPDTTVNASGGLFIGTTGSLASPGGDYTLDEGQLVVGGLGTILGTAGGGYFTHLAGTHDTTTLIIGNSAGAEGGYSFQSGTLSVAGALIVGNEGGGGLTHDGGDATADQVFVGMRDGGVGNYEMNGGTLTATRDLVIGADESLYTAAGNGSFVHNGGVVVTGALHLNGGYNTGHTVGSYILKSDASLDSGGFGSMSNASLFQQDGGQHTNTGLFIVGNSGGSDYDSVYLMGGGQADLNDLWVGGFGRGILNQSDGQVTVSGELRVGDGPNIDPTRRFGEYNLSGGNLTAMGNVIIGAGNGVDADQGFAGEPGGLGTFNQSGGTHLVGGELKIGQSGNVAGGMGLYTQSNGVLTVNGNTFIGGSGLPDGLVDGVGTFTQTGGTHTTIGDMNVGGGLGTYNLSGTGILNTGITYLNSDNGTSFNQSGGTHNTGFLNVYGGDYRFSGGTINVAGNMGVGGPFNSARFTQTGGDVFVNDTGFGLFVGGFDGTSNTGTYTLNTGTLTVVATTHVGSGAVGTFNQTGGIHTTSRLVLGEKISGNGTYNLSGGTLNDSAIIGDAGIGVMNTSGGTHNVNGTLILGNQASGNGTYNLSSTGQVLVTGSTTVGGEGTGALTISDTGSFTGTGFVRLGSAPGSQGQLVLSDSGSLSINYTGTGAQLLVGDEGTGSVLQNGTSSVTTGSLRVGVQGGSTGTYTMDGGTLTVQDGSGVAGGMRIGLGGTGTFTQNAGTHDTTYIEIGGTNFAQGGGGTGVYNLNGGTLVSSGAISTNPQGGSSGTLNVAGGTLTAPVIINKDTLNYSGGSITASINNSANVNVSGGAARTLTGDLSNNTGGTVTVAAATPLTITGVLTQAAGASIKSDSDITVGKDYNNLGAGNGNSFDRHAGVTNVAGATFTSQIIGNNAAQTITGNVASGGTDTFTLDLGNVRGGSGPVTKNYQIANNGIGADIRGAIQTAGANGSNITDGRLSGSGVTAGNFGPIVAGANSGDLAVTLSGPGAALTGQKVAIVSNFDNVSTQIINITGGAVSALAVGNATPNSPSPVALDNFRVGTAGADTSFNVQNQTSGAGAEQLGINSAVASSGFSANNAFGAGLIGPGASATGAVTAKASGSGTAGVNTGTVTINYATDGTNIDAAFTRQAANQQVINVQATGYNAAVGSAAGSGLPTDPINLGNFHVGQVGGAAPQSQSIAITNTVAGPFTESLGVGTASVDNAAFNLSNNIGSGLVAAGTTSNGALSVARAGGTAGVNTGTIAIQYTTDGTGTSGLSAINSNTQNITVNASGYNLAQSNVIAPINIVGHTGDGGGSISQALSITNVSLGDNAYQEGLDSSFGGFTAGIGNTINPTLTGSITNLAAGATDNTSMTVAISTLTAGVFNGTVTVDQASNGLTTSGLGITNLTSQQVAATGGVTVGVFNYAEPTVNNAQPINFGNVRQDGSVANQAISVTNTAPVSAFTEALNGSVVSSPTGFTAVGSFTGLQAASPATANTSISVGMSTAAAGLQSGNVVLGFVSDGTGIAGDGTTTPLSN</sequence>
<dbReference type="Proteomes" id="UP000253831">
    <property type="component" value="Unassembled WGS sequence"/>
</dbReference>
<dbReference type="NCBIfam" id="NF012200">
    <property type="entry name" value="choice_anch_D"/>
    <property type="match status" value="3"/>
</dbReference>
<comment type="caution">
    <text evidence="1">The sequence shown here is derived from an EMBL/GenBank/DDBJ whole genome shotgun (WGS) entry which is preliminary data.</text>
</comment>
<reference evidence="1 2" key="1">
    <citation type="submission" date="2018-05" db="EMBL/GenBank/DDBJ databases">
        <title>Integrated omic analyses show evidence that a Ca. Accumulibacter phosphatis strain performs denitrification under micro-aerobic conditions.</title>
        <authorList>
            <person name="Camejo P.Y."/>
            <person name="Katherine M.D."/>
            <person name="Daniel N.R."/>
        </authorList>
    </citation>
    <scope>NUCLEOTIDE SEQUENCE [LARGE SCALE GENOMIC DNA]</scope>
    <source>
        <strain evidence="1">UW-LDO-IC</strain>
    </source>
</reference>
<protein>
    <submittedName>
        <fullName evidence="1">Choice-of-anchor D domain-containing protein</fullName>
    </submittedName>
</protein>
<gene>
    <name evidence="1" type="ORF">DVS81_19785</name>
</gene>
<proteinExistence type="predicted"/>
<name>A0A369XFJ7_9PROT</name>
<evidence type="ECO:0000313" key="2">
    <source>
        <dbReference type="Proteomes" id="UP000253831"/>
    </source>
</evidence>
<organism evidence="1 2">
    <name type="scientific">Candidatus Accumulibacter meliphilus</name>
    <dbReference type="NCBI Taxonomy" id="2211374"/>
    <lineage>
        <taxon>Bacteria</taxon>
        <taxon>Pseudomonadati</taxon>
        <taxon>Pseudomonadota</taxon>
        <taxon>Betaproteobacteria</taxon>
        <taxon>Candidatus Accumulibacter</taxon>
    </lineage>
</organism>